<gene>
    <name evidence="2" type="ORF">DICVIV_01790</name>
</gene>
<reference evidence="3" key="2">
    <citation type="journal article" date="2016" name="Sci. Rep.">
        <title>Dictyocaulus viviparus genome, variome and transcriptome elucidate lungworm biology and support future intervention.</title>
        <authorList>
            <person name="McNulty S.N."/>
            <person name="Strube C."/>
            <person name="Rosa B.A."/>
            <person name="Martin J.C."/>
            <person name="Tyagi R."/>
            <person name="Choi Y.J."/>
            <person name="Wang Q."/>
            <person name="Hallsworth Pepin K."/>
            <person name="Zhang X."/>
            <person name="Ozersky P."/>
            <person name="Wilson R.K."/>
            <person name="Sternberg P.W."/>
            <person name="Gasser R.B."/>
            <person name="Mitreva M."/>
        </authorList>
    </citation>
    <scope>NUCLEOTIDE SEQUENCE [LARGE SCALE GENOMIC DNA]</scope>
    <source>
        <strain evidence="3">HannoverDv2000</strain>
    </source>
</reference>
<protein>
    <submittedName>
        <fullName evidence="2">Uncharacterized protein</fullName>
    </submittedName>
</protein>
<reference evidence="2 3" key="1">
    <citation type="submission" date="2013-11" db="EMBL/GenBank/DDBJ databases">
        <title>Draft genome of the bovine lungworm Dictyocaulus viviparus.</title>
        <authorList>
            <person name="Mitreva M."/>
        </authorList>
    </citation>
    <scope>NUCLEOTIDE SEQUENCE [LARGE SCALE GENOMIC DNA]</scope>
    <source>
        <strain evidence="2 3">HannoverDv2000</strain>
    </source>
</reference>
<proteinExistence type="predicted"/>
<sequence>MLRYACRLNDLCLPQHRNYNKTNPHVATSHNNVLYESANSSNSTDSTRSIVSNRQRTTKEVERDNESCSDADGLDVPKELV</sequence>
<evidence type="ECO:0000313" key="3">
    <source>
        <dbReference type="Proteomes" id="UP000053766"/>
    </source>
</evidence>
<feature type="compositionally biased region" description="Basic and acidic residues" evidence="1">
    <location>
        <begin position="57"/>
        <end position="66"/>
    </location>
</feature>
<accession>A0A0D8Y5D4</accession>
<dbReference type="Proteomes" id="UP000053766">
    <property type="component" value="Unassembled WGS sequence"/>
</dbReference>
<dbReference type="EMBL" id="KN716171">
    <property type="protein sequence ID" value="KJH52088.1"/>
    <property type="molecule type" value="Genomic_DNA"/>
</dbReference>
<evidence type="ECO:0000313" key="2">
    <source>
        <dbReference type="EMBL" id="KJH52088.1"/>
    </source>
</evidence>
<dbReference type="AlphaFoldDB" id="A0A0D8Y5D4"/>
<name>A0A0D8Y5D4_DICVI</name>
<organism evidence="2 3">
    <name type="scientific">Dictyocaulus viviparus</name>
    <name type="common">Bovine lungworm</name>
    <dbReference type="NCBI Taxonomy" id="29172"/>
    <lineage>
        <taxon>Eukaryota</taxon>
        <taxon>Metazoa</taxon>
        <taxon>Ecdysozoa</taxon>
        <taxon>Nematoda</taxon>
        <taxon>Chromadorea</taxon>
        <taxon>Rhabditida</taxon>
        <taxon>Rhabditina</taxon>
        <taxon>Rhabditomorpha</taxon>
        <taxon>Strongyloidea</taxon>
        <taxon>Metastrongylidae</taxon>
        <taxon>Dictyocaulus</taxon>
    </lineage>
</organism>
<evidence type="ECO:0000256" key="1">
    <source>
        <dbReference type="SAM" id="MobiDB-lite"/>
    </source>
</evidence>
<feature type="region of interest" description="Disordered" evidence="1">
    <location>
        <begin position="36"/>
        <end position="81"/>
    </location>
</feature>
<feature type="compositionally biased region" description="Polar residues" evidence="1">
    <location>
        <begin position="36"/>
        <end position="55"/>
    </location>
</feature>
<keyword evidence="3" id="KW-1185">Reference proteome</keyword>